<dbReference type="InterPro" id="IPR010383">
    <property type="entry name" value="Glyco_hydrolase_94_b-supersand"/>
</dbReference>
<feature type="transmembrane region" description="Helical" evidence="4">
    <location>
        <begin position="434"/>
        <end position="451"/>
    </location>
</feature>
<dbReference type="Pfam" id="PF06165">
    <property type="entry name" value="GH94_b-supersand"/>
    <property type="match status" value="2"/>
</dbReference>
<dbReference type="CDD" id="cd11756">
    <property type="entry name" value="GH94N_ChvB_NdvB_1_like"/>
    <property type="match status" value="1"/>
</dbReference>
<feature type="domain" description="Glycosyl hydrolase 94 supersandwich" evidence="5">
    <location>
        <begin position="2147"/>
        <end position="2422"/>
    </location>
</feature>
<evidence type="ECO:0000313" key="9">
    <source>
        <dbReference type="Proteomes" id="UP001139353"/>
    </source>
</evidence>
<dbReference type="InterPro" id="IPR012341">
    <property type="entry name" value="6hp_glycosidase-like_sf"/>
</dbReference>
<dbReference type="Gene3D" id="1.50.10.10">
    <property type="match status" value="1"/>
</dbReference>
<dbReference type="PANTHER" id="PTHR37469">
    <property type="entry name" value="CELLOBIONIC ACID PHOSPHORYLASE-RELATED"/>
    <property type="match status" value="1"/>
</dbReference>
<dbReference type="Pfam" id="PF17167">
    <property type="entry name" value="Glyco_hydro_94"/>
    <property type="match status" value="1"/>
</dbReference>
<evidence type="ECO:0000259" key="7">
    <source>
        <dbReference type="Pfam" id="PF17167"/>
    </source>
</evidence>
<evidence type="ECO:0000256" key="1">
    <source>
        <dbReference type="ARBA" id="ARBA00022676"/>
    </source>
</evidence>
<dbReference type="CDD" id="cd11753">
    <property type="entry name" value="GH94N_ChvB_NdvB_2_like"/>
    <property type="match status" value="1"/>
</dbReference>
<dbReference type="PANTHER" id="PTHR37469:SF2">
    <property type="entry name" value="CELLOBIONIC ACID PHOSPHORYLASE"/>
    <property type="match status" value="1"/>
</dbReference>
<dbReference type="SUPFAM" id="SSF74650">
    <property type="entry name" value="Galactose mutarotase-like"/>
    <property type="match status" value="2"/>
</dbReference>
<protein>
    <submittedName>
        <fullName evidence="8">Cyclic beta 1-2 glucan synthetase</fullName>
    </submittedName>
</protein>
<reference evidence="8" key="1">
    <citation type="submission" date="2021-11" db="EMBL/GenBank/DDBJ databases">
        <title>BS-T2-15 a new species belonging to the Comamonadaceae family isolated from the soil of a French oak forest.</title>
        <authorList>
            <person name="Mieszkin S."/>
            <person name="Alain K."/>
        </authorList>
    </citation>
    <scope>NUCLEOTIDE SEQUENCE</scope>
    <source>
        <strain evidence="8">BS-T2-15</strain>
    </source>
</reference>
<feature type="domain" description="Glycosyl hydrolase 94 supersandwich" evidence="5">
    <location>
        <begin position="1621"/>
        <end position="1903"/>
    </location>
</feature>
<dbReference type="InterPro" id="IPR037018">
    <property type="entry name" value="GH65_N"/>
</dbReference>
<dbReference type="Gene3D" id="2.60.420.10">
    <property type="entry name" value="Maltose phosphorylase, domain 3"/>
    <property type="match status" value="1"/>
</dbReference>
<feature type="domain" description="Glycosyl hydrolase 94 catalytic" evidence="7">
    <location>
        <begin position="2436"/>
        <end position="2860"/>
    </location>
</feature>
<evidence type="ECO:0000256" key="4">
    <source>
        <dbReference type="SAM" id="Phobius"/>
    </source>
</evidence>
<dbReference type="Gene3D" id="2.70.98.40">
    <property type="entry name" value="Glycoside hydrolase, family 65, N-terminal domain"/>
    <property type="match status" value="2"/>
</dbReference>
<dbReference type="GO" id="GO:0030246">
    <property type="term" value="F:carbohydrate binding"/>
    <property type="evidence" value="ECO:0007669"/>
    <property type="project" value="InterPro"/>
</dbReference>
<dbReference type="EMBL" id="JAJLJH010000002">
    <property type="protein sequence ID" value="MCK9686133.1"/>
    <property type="molecule type" value="Genomic_DNA"/>
</dbReference>
<feature type="domain" description="Glycoamylase-like" evidence="6">
    <location>
        <begin position="1373"/>
        <end position="1568"/>
    </location>
</feature>
<keyword evidence="4" id="KW-1133">Transmembrane helix</keyword>
<feature type="region of interest" description="Disordered" evidence="3">
    <location>
        <begin position="2088"/>
        <end position="2132"/>
    </location>
</feature>
<dbReference type="GO" id="GO:0016757">
    <property type="term" value="F:glycosyltransferase activity"/>
    <property type="evidence" value="ECO:0007669"/>
    <property type="project" value="UniProtKB-KW"/>
</dbReference>
<feature type="transmembrane region" description="Helical" evidence="4">
    <location>
        <begin position="1003"/>
        <end position="1025"/>
    </location>
</feature>
<dbReference type="Proteomes" id="UP001139353">
    <property type="component" value="Unassembled WGS sequence"/>
</dbReference>
<dbReference type="Pfam" id="PF10091">
    <property type="entry name" value="Glycoamylase"/>
    <property type="match status" value="1"/>
</dbReference>
<dbReference type="InterPro" id="IPR008928">
    <property type="entry name" value="6-hairpin_glycosidase_sf"/>
</dbReference>
<evidence type="ECO:0000313" key="8">
    <source>
        <dbReference type="EMBL" id="MCK9686133.1"/>
    </source>
</evidence>
<dbReference type="InterPro" id="IPR033432">
    <property type="entry name" value="GH94_catalytic"/>
</dbReference>
<dbReference type="InterPro" id="IPR019282">
    <property type="entry name" value="Glycoamylase-like_cons_dom"/>
</dbReference>
<evidence type="ECO:0000256" key="2">
    <source>
        <dbReference type="ARBA" id="ARBA00022679"/>
    </source>
</evidence>
<dbReference type="GO" id="GO:0005975">
    <property type="term" value="P:carbohydrate metabolic process"/>
    <property type="evidence" value="ECO:0007669"/>
    <property type="project" value="InterPro"/>
</dbReference>
<gene>
    <name evidence="8" type="ORF">LPC04_10495</name>
</gene>
<evidence type="ECO:0000259" key="5">
    <source>
        <dbReference type="Pfam" id="PF06165"/>
    </source>
</evidence>
<evidence type="ECO:0000259" key="6">
    <source>
        <dbReference type="Pfam" id="PF10091"/>
    </source>
</evidence>
<keyword evidence="1" id="KW-0328">Glycosyltransferase</keyword>
<dbReference type="InterPro" id="IPR037824">
    <property type="entry name" value="GH94N_2_NdvB"/>
</dbReference>
<feature type="transmembrane region" description="Helical" evidence="4">
    <location>
        <begin position="877"/>
        <end position="898"/>
    </location>
</feature>
<organism evidence="8 9">
    <name type="scientific">Scleromatobacter humisilvae</name>
    <dbReference type="NCBI Taxonomy" id="2897159"/>
    <lineage>
        <taxon>Bacteria</taxon>
        <taxon>Pseudomonadati</taxon>
        <taxon>Pseudomonadota</taxon>
        <taxon>Betaproteobacteria</taxon>
        <taxon>Burkholderiales</taxon>
        <taxon>Sphaerotilaceae</taxon>
        <taxon>Scleromatobacter</taxon>
    </lineage>
</organism>
<name>A0A9X2BYZ8_9BURK</name>
<keyword evidence="4" id="KW-0472">Membrane</keyword>
<keyword evidence="4" id="KW-0812">Transmembrane</keyword>
<dbReference type="InterPro" id="IPR052047">
    <property type="entry name" value="GH94_Enzymes"/>
</dbReference>
<feature type="transmembrane region" description="Helical" evidence="4">
    <location>
        <begin position="471"/>
        <end position="492"/>
    </location>
</feature>
<accession>A0A9X2BYZ8</accession>
<dbReference type="RefSeq" id="WP_275682165.1">
    <property type="nucleotide sequence ID" value="NZ_JAJLJH010000002.1"/>
</dbReference>
<dbReference type="SMART" id="SM01068">
    <property type="entry name" value="CBM_X"/>
    <property type="match status" value="2"/>
</dbReference>
<dbReference type="SUPFAM" id="SSF48208">
    <property type="entry name" value="Six-hairpin glycosidases"/>
    <property type="match status" value="1"/>
</dbReference>
<proteinExistence type="predicted"/>
<dbReference type="InterPro" id="IPR037820">
    <property type="entry name" value="GH94N_NdvB"/>
</dbReference>
<dbReference type="Gene3D" id="1.50.10.140">
    <property type="match status" value="2"/>
</dbReference>
<keyword evidence="9" id="KW-1185">Reference proteome</keyword>
<sequence>MTGSDRSIRTLLAHATEWAHEHLWNTGAGNEHEEEEPLRAALFSSDQMVAHGKLLAGRHRLAQSHRPDRLLARLAANERVLENVARQLRQAVAKDRPVTPASEWLLDNMYLIDEEIRTARRHLPHGYSQELPRLAEASPTTDGTTPRVYDLALEAIAHADGRLSRGTLSRFVAAYQSGQPLKLGELWAFPIMLRLALIENLRRVAVRVAAALDERDLAETWASRMLQAAEERPSDLILVIADMARSNPNMTSAFVAEFARRLQGQGAALALPLTWMEQRLSDANETIEHLVHLESQKQAASQVSVSNSIGSLRLLGATHWPEFVETLSSVEQILRGDPLGVYGRMDFSTRDTYRHAVESVARASAGDEPAVARKAIELATAAGERLGSTARELGEDDREAHVGYWLIGNGRPALEAAMNARRTGFLNRAGHSPLPAYIGGIFMFAMLMSLGPIRQAAHELDLQVWSPKGLVLLLLLMLATSQLALSLVNWIVTLSVTPEALPRLDYTLGIDPRSRTLVAVPTLLGKHADVDTLVDALEVRFLANRDPHLQFALLTDLRDAVQETMPEDDDLVDYAAIRIEALNKRYAEPDGNQQNPSPFLLLHRPRRWNAVENVWMGWERKRGKLADLNALLRGRPDAEKAFARIVGDTLSLQDVRYVITLDSDTQLPRESASEMVSAMAHPLNRPRFGSGVKKDVVVEGYGILQPRVGLNLPSVGRSGYARMFGGEPGIDPYTRAVSDVYQDLLGEGSFVGKGIYDVDAFERATHDSMPENRILSHDLIEGCYARSGLLSDVQLLEDTPSRYSADMARRHRWVRGDWQLIGWLRRRLHSLPGAPRNPLSTLSKWKLFDNLRRSLVPTALIALAVLGWARLPEPFMWTLRIIVIVGIVPFAAHVMGLARAPINWVNSTPSPRRLLPIALQLVQLVHTLACLPTEAVATLDAIGRTIWRMVRGRRLLEWTASADIRLGHAPGTMDALRDNIRALWAGPTAAILISALLADVRPWAIAAAAPLLLLWFFSPLIVWLADRPLAQPRSELNAAQRKFLRLVARRTWAFFETFVGSEDNHLPPDNVQLHPVARVAHRTSPTNIGFSLLANLTARDSGFITLDQMLTRIAATVTTLERMERHRGHFYNWYDTQSLLPLAPRYISTVDSGNLVAQLMTLRMALLALPSEPPFSPLWCQGVSDVVALIRESLPAGAHLPALDRADKLVAAACADMPTSAPKLQAVLDSFEGAAREVLAAVEAALSGEARGADADEDTGEALRWARSLVAQCEAGRDELAALGGLALPLAPDASPAALGAAAQAPLPTLGVLASLGIGNARITLDRIEELARRVDALSEQEQSFLYDDRRHLMAIGFNVDERALDAGHYDLLASEARLGIFTAIARGQLPQESWFSLGRLLTAHDGNPVLMSWSGSMFEYLMPPLIMPNFEQTLLDETCRAAVRRQIDYGRERGVPWGISESGYNATDTALNYQYRAFGVPGLGLKRGLGDELVIAPYATAMATIVEPVAACSNLQRLASLGAAGEYGFYEAVDYTPMRVPRGQTKAVVRSFMAHHQGMSLLAIEQALGHSRMQQHFASDRSVQATLMLLHERVPKDVMPIVAEATMEPSAPRSVSATTETPLRLFTDAQTPTPEVQLLSNGSYHVMVTQAGGGYSRYKDMAVTRWREDTTRDEWGSYAYLRDVDSGEYWSTSFQPTGRKATDYQAIFTEGRAEFRRRDAGIDTHTEIAVSPEDAIELRRIRIKNTTRRVRTIEVTSYCEVVLMTPAADVQHPAFGKLFVQTELVDGLPALLANRRPRAEKDPSPWMFHLMAVHAPRGSEVSAVTHETDRARFIGRGGSLRAPAAMFGGEALSNSQGSVLDPVASSRCAITLQPDQTVIVDLVIGVGDQRADCLALIEKYRDRRLAERVFELAWTHSQVLLRQLNASEGDAQMYARLAGAVLFSQAALRADPGIIRQNRRGQSGLWGYAISGDLPIVLVQISDVANLELVRQLVMAHAWWRLKGLAVDLVIWNEERDVYRQRLHEQVMGLIAAGVEAHVVDRPGGIFVRHADQIPQEDRILLLSVARAVLSDRQGSLAEQLARRLRTERRTAPKSQLRQSPGPERRLAPFVPTRSVRPETSPPQQRVPTGDLALFNGYGGYAKDGREYVVAPPAGVRTPAPWANVIANPDFGTVISESGAAYTWAENAHEWRLTPWHNDPVSDPSGENFYLRDEETGVAWMPSGVALNPDGTPGRAAVARHGFGYSTFEQNAQGIRSELKVFCAIDAPIKFSMLTIRNDSGRARRISVTGYVEWVLGSLRPATAPHIVTDHVDDGPAFARNPYSGDHADYMGFFDVDPEHQLAGSMTCDRTEFVGRNGNLIEPMALRRAGLSGRTGAALDPCAAFQVPIDLAEGESRTVVFRLGMGKNHGDSERIALKYRTDPVAQAEFERVVAHWTKTLGAVQVRTPDAALNALANGWLVYQTIACRLWARSGYYQSGGAFGFRDQLQDAMALVHARPELLRKQLLLAASRQFEEGDVQHWWHPPQGRGVRTHISDDYLWLPLGLCRYVEATGDVGVLDEQVTFIEGRPLPDDAESYFDLPNVSHKTASLYDHAALAVKHGLRLGSHGLPLIGAGDWNDGMNLIGEHGKGESVWMAFFVCEVLREFARLARIHQDDAFAQMCGEARDKLSVSIEANAWDGDWYRRAYFDDGTPLGTASGVECQIDSIAQSWSVLSGIAPRDKAKKALDSLAARLVNPQQRIVKLLDPPFNGKGPNPGYISGYVPGVRENGGQYTHGAIWAAMAFAASGDARRSWDVVDMINPVNHSRTPAEVAVYKVEPYVMSADVYSVAPHTGRGGWSWYTGSAGWMYRLLVEAVLGLRLEVVDGHPSLLLDPRIPPHWTSFEVDYVHGTTLFRLQFDRSGHDKQPQVTLDGRALGSSRLPLVDDGRQHSVQIALPSMTPVPTGESSELLL</sequence>
<evidence type="ECO:0000256" key="3">
    <source>
        <dbReference type="SAM" id="MobiDB-lite"/>
    </source>
</evidence>
<comment type="caution">
    <text evidence="8">The sequence shown here is derived from an EMBL/GenBank/DDBJ whole genome shotgun (WGS) entry which is preliminary data.</text>
</comment>
<dbReference type="InterPro" id="IPR011013">
    <property type="entry name" value="Gal_mutarotase_sf_dom"/>
</dbReference>
<keyword evidence="2" id="KW-0808">Transferase</keyword>